<keyword evidence="5" id="KW-0004">4Fe-4S</keyword>
<feature type="compositionally biased region" description="Basic and acidic residues" evidence="14">
    <location>
        <begin position="465"/>
        <end position="478"/>
    </location>
</feature>
<name>A0ABM0K086_APLCA</name>
<evidence type="ECO:0000256" key="9">
    <source>
        <dbReference type="ARBA" id="ARBA00023004"/>
    </source>
</evidence>
<dbReference type="InterPro" id="IPR015797">
    <property type="entry name" value="NUDIX_hydrolase-like_dom_sf"/>
</dbReference>
<dbReference type="PROSITE" id="PS01155">
    <property type="entry name" value="ENDONUCLEASE_III_2"/>
    <property type="match status" value="1"/>
</dbReference>
<keyword evidence="10" id="KW-0411">Iron-sulfur</keyword>
<evidence type="ECO:0000256" key="14">
    <source>
        <dbReference type="SAM" id="MobiDB-lite"/>
    </source>
</evidence>
<dbReference type="InterPro" id="IPR004036">
    <property type="entry name" value="Endonuclease-III-like_CS2"/>
</dbReference>
<keyword evidence="11" id="KW-0234">DNA repair</keyword>
<dbReference type="SUPFAM" id="SSF55811">
    <property type="entry name" value="Nudix"/>
    <property type="match status" value="1"/>
</dbReference>
<evidence type="ECO:0000313" key="16">
    <source>
        <dbReference type="Proteomes" id="UP000694888"/>
    </source>
</evidence>
<dbReference type="PANTHER" id="PTHR42944:SF1">
    <property type="entry name" value="ADENINE DNA GLYCOSYLASE"/>
    <property type="match status" value="1"/>
</dbReference>
<dbReference type="CDD" id="cd00056">
    <property type="entry name" value="ENDO3c"/>
    <property type="match status" value="1"/>
</dbReference>
<keyword evidence="7 13" id="KW-0227">DNA damage</keyword>
<keyword evidence="16" id="KW-1185">Reference proteome</keyword>
<evidence type="ECO:0000256" key="2">
    <source>
        <dbReference type="ARBA" id="ARBA00008343"/>
    </source>
</evidence>
<sequence length="503" mass="56554">MPPKKARSKSQTKSKPKSVKKSGCSCTDDNMSAEVGFHDFSATEISQMRQNLLSWYDKKKRDLPWRNITTEDVNQRAYAVWVSEIMLQQTRVATVINYYNRWMKKWPTIQALASADSESVNDAWAGLGYYSRGQRLLDGAKKVVEELDSQVPQTAQDLEKQLPGVGRYTAGAIASIAFGQATGLVDGNVIRVLSRLRMIGGNIKQPNVVDAFWSLANKLVDPDRPGDFNQSMMELGATVCTPTTPACEQCPVKSLCRAYSKVERLKKSSSLKLCTSPKVKDEKPALVDIECLVPDCKLCLPAGEPWKKELGVTNFPRKPKKGSVRQETLNVVLLCNKTNSDSTQQYLICKRPKKGLLAGLWEFPNQIDENGRQDVIPFVASLLNMSQENIQGLQLLGGVSHQFSHIRHMYKVWSAHVSLTPSQTDQCVEECTDRPLKWMTNEQLKGMAIPTGMLKVFDKFKEMQDEESKKASKRKNGDQDDVIVQEPKKSQRAISDFFKQRHT</sequence>
<keyword evidence="12 13" id="KW-0326">Glycosidase</keyword>
<keyword evidence="8" id="KW-0378">Hydrolase</keyword>
<dbReference type="Gene3D" id="1.10.1670.10">
    <property type="entry name" value="Helix-hairpin-Helix base-excision DNA repair enzymes (C-terminal)"/>
    <property type="match status" value="1"/>
</dbReference>
<dbReference type="InterPro" id="IPR000445">
    <property type="entry name" value="HhH_motif"/>
</dbReference>
<evidence type="ECO:0000259" key="15">
    <source>
        <dbReference type="SMART" id="SM00478"/>
    </source>
</evidence>
<dbReference type="EC" id="3.2.2.31" evidence="3 13"/>
<evidence type="ECO:0000256" key="12">
    <source>
        <dbReference type="ARBA" id="ARBA00023295"/>
    </source>
</evidence>
<dbReference type="Pfam" id="PF00633">
    <property type="entry name" value="HHH"/>
    <property type="match status" value="1"/>
</dbReference>
<evidence type="ECO:0000256" key="3">
    <source>
        <dbReference type="ARBA" id="ARBA00012045"/>
    </source>
</evidence>
<dbReference type="InterPro" id="IPR003265">
    <property type="entry name" value="HhH-GPD_domain"/>
</dbReference>
<dbReference type="InterPro" id="IPR029119">
    <property type="entry name" value="MutY_C"/>
</dbReference>
<keyword evidence="9 13" id="KW-0408">Iron</keyword>
<evidence type="ECO:0000256" key="13">
    <source>
        <dbReference type="RuleBase" id="RU365096"/>
    </source>
</evidence>
<gene>
    <name evidence="17" type="primary">LOC101859959</name>
</gene>
<protein>
    <recommendedName>
        <fullName evidence="4 13">Adenine DNA glycosylase</fullName>
        <ecNumber evidence="3 13">3.2.2.31</ecNumber>
    </recommendedName>
</protein>
<evidence type="ECO:0000256" key="8">
    <source>
        <dbReference type="ARBA" id="ARBA00022801"/>
    </source>
</evidence>
<dbReference type="SMART" id="SM00525">
    <property type="entry name" value="FES"/>
    <property type="match status" value="1"/>
</dbReference>
<dbReference type="Pfam" id="PF14815">
    <property type="entry name" value="NUDIX_4"/>
    <property type="match status" value="1"/>
</dbReference>
<dbReference type="PANTHER" id="PTHR42944">
    <property type="entry name" value="ADENINE DNA GLYCOSYLASE"/>
    <property type="match status" value="1"/>
</dbReference>
<dbReference type="GeneID" id="101859959"/>
<evidence type="ECO:0000256" key="1">
    <source>
        <dbReference type="ARBA" id="ARBA00000843"/>
    </source>
</evidence>
<organism evidence="16 17">
    <name type="scientific">Aplysia californica</name>
    <name type="common">California sea hare</name>
    <dbReference type="NCBI Taxonomy" id="6500"/>
    <lineage>
        <taxon>Eukaryota</taxon>
        <taxon>Metazoa</taxon>
        <taxon>Spiralia</taxon>
        <taxon>Lophotrochozoa</taxon>
        <taxon>Mollusca</taxon>
        <taxon>Gastropoda</taxon>
        <taxon>Heterobranchia</taxon>
        <taxon>Euthyneura</taxon>
        <taxon>Tectipleura</taxon>
        <taxon>Aplysiida</taxon>
        <taxon>Aplysioidea</taxon>
        <taxon>Aplysiidae</taxon>
        <taxon>Aplysia</taxon>
    </lineage>
</organism>
<feature type="region of interest" description="Disordered" evidence="14">
    <location>
        <begin position="465"/>
        <end position="503"/>
    </location>
</feature>
<comment type="cofactor">
    <cofactor evidence="13">
        <name>[4Fe-4S] cluster</name>
        <dbReference type="ChEBI" id="CHEBI:49883"/>
    </cofactor>
    <text evidence="13">Binds 1 [4Fe-4S] cluster.</text>
</comment>
<dbReference type="RefSeq" id="XP_005105692.1">
    <property type="nucleotide sequence ID" value="XM_005105635.3"/>
</dbReference>
<evidence type="ECO:0000256" key="4">
    <source>
        <dbReference type="ARBA" id="ARBA00022023"/>
    </source>
</evidence>
<dbReference type="Pfam" id="PF00730">
    <property type="entry name" value="HhH-GPD"/>
    <property type="match status" value="1"/>
</dbReference>
<accession>A0ABM0K086</accession>
<evidence type="ECO:0000256" key="6">
    <source>
        <dbReference type="ARBA" id="ARBA00022723"/>
    </source>
</evidence>
<comment type="catalytic activity">
    <reaction evidence="1 13">
        <text>Hydrolyzes free adenine bases from 7,8-dihydro-8-oxoguanine:adenine mismatched double-stranded DNA, leaving an apurinic site.</text>
        <dbReference type="EC" id="3.2.2.31"/>
    </reaction>
</comment>
<comment type="similarity">
    <text evidence="2 13">Belongs to the Nth/MutY family.</text>
</comment>
<dbReference type="InterPro" id="IPR011257">
    <property type="entry name" value="DNA_glycosylase"/>
</dbReference>
<dbReference type="SMART" id="SM00478">
    <property type="entry name" value="ENDO3c"/>
    <property type="match status" value="1"/>
</dbReference>
<evidence type="ECO:0000256" key="7">
    <source>
        <dbReference type="ARBA" id="ARBA00022763"/>
    </source>
</evidence>
<proteinExistence type="inferred from homology"/>
<dbReference type="Gene3D" id="3.90.79.10">
    <property type="entry name" value="Nucleoside Triphosphate Pyrophosphohydrolase"/>
    <property type="match status" value="1"/>
</dbReference>
<evidence type="ECO:0000256" key="5">
    <source>
        <dbReference type="ARBA" id="ARBA00022485"/>
    </source>
</evidence>
<dbReference type="InterPro" id="IPR003651">
    <property type="entry name" value="Endonuclease3_FeS-loop_motif"/>
</dbReference>
<evidence type="ECO:0000256" key="11">
    <source>
        <dbReference type="ARBA" id="ARBA00023204"/>
    </source>
</evidence>
<comment type="function">
    <text evidence="13">Adenine glycosylase active on G-A mispairs.</text>
</comment>
<dbReference type="Gene3D" id="1.10.340.30">
    <property type="entry name" value="Hypothetical protein, domain 2"/>
    <property type="match status" value="1"/>
</dbReference>
<evidence type="ECO:0000256" key="10">
    <source>
        <dbReference type="ARBA" id="ARBA00023014"/>
    </source>
</evidence>
<dbReference type="CDD" id="cd03431">
    <property type="entry name" value="NUDIX_DNA_Glycosylase_C-MutY"/>
    <property type="match status" value="1"/>
</dbReference>
<evidence type="ECO:0000313" key="17">
    <source>
        <dbReference type="RefSeq" id="XP_005105692.1"/>
    </source>
</evidence>
<dbReference type="Proteomes" id="UP000694888">
    <property type="component" value="Unplaced"/>
</dbReference>
<feature type="domain" description="HhH-GPD" evidence="15">
    <location>
        <begin position="86"/>
        <end position="238"/>
    </location>
</feature>
<feature type="compositionally biased region" description="Basic residues" evidence="14">
    <location>
        <begin position="1"/>
        <end position="20"/>
    </location>
</feature>
<dbReference type="SUPFAM" id="SSF48150">
    <property type="entry name" value="DNA-glycosylase"/>
    <property type="match status" value="1"/>
</dbReference>
<reference evidence="17" key="1">
    <citation type="submission" date="2025-08" db="UniProtKB">
        <authorList>
            <consortium name="RefSeq"/>
        </authorList>
    </citation>
    <scope>IDENTIFICATION</scope>
</reference>
<dbReference type="InterPro" id="IPR044298">
    <property type="entry name" value="MIG/MutY"/>
</dbReference>
<feature type="region of interest" description="Disordered" evidence="14">
    <location>
        <begin position="1"/>
        <end position="25"/>
    </location>
</feature>
<keyword evidence="6" id="KW-0479">Metal-binding</keyword>
<dbReference type="InterPro" id="IPR023170">
    <property type="entry name" value="HhH_base_excis_C"/>
</dbReference>